<gene>
    <name evidence="7" type="ORF">TEQG_05620</name>
</gene>
<evidence type="ECO:0000256" key="4">
    <source>
        <dbReference type="ARBA" id="ARBA00023242"/>
    </source>
</evidence>
<evidence type="ECO:0000256" key="1">
    <source>
        <dbReference type="ARBA" id="ARBA00004123"/>
    </source>
</evidence>
<dbReference type="InterPro" id="IPR037802">
    <property type="entry name" value="SGF29"/>
</dbReference>
<dbReference type="GO" id="GO:0000124">
    <property type="term" value="C:SAGA complex"/>
    <property type="evidence" value="ECO:0007669"/>
    <property type="project" value="InterPro"/>
</dbReference>
<comment type="subcellular location">
    <subcellularLocation>
        <location evidence="1">Nucleus</location>
    </subcellularLocation>
</comment>
<evidence type="ECO:0000256" key="3">
    <source>
        <dbReference type="ARBA" id="ARBA00023163"/>
    </source>
</evidence>
<dbReference type="InterPro" id="IPR047288">
    <property type="entry name" value="Tudor_SGF29_rpt1"/>
</dbReference>
<dbReference type="CDD" id="cd20394">
    <property type="entry name" value="Tudor_SGF29_rpt2"/>
    <property type="match status" value="1"/>
</dbReference>
<dbReference type="VEuPathDB" id="FungiDB:TEQG_05620"/>
<dbReference type="FunFam" id="2.30.30.140:FF:000055">
    <property type="entry name" value="SAGA complex component"/>
    <property type="match status" value="1"/>
</dbReference>
<dbReference type="Pfam" id="PF07039">
    <property type="entry name" value="SGF29_Tudor"/>
    <property type="match status" value="1"/>
</dbReference>
<keyword evidence="3" id="KW-0804">Transcription</keyword>
<feature type="region of interest" description="Disordered" evidence="5">
    <location>
        <begin position="291"/>
        <end position="369"/>
    </location>
</feature>
<accession>F2PXK4</accession>
<dbReference type="EMBL" id="DS995749">
    <property type="protein sequence ID" value="EGE06622.1"/>
    <property type="molecule type" value="Genomic_DNA"/>
</dbReference>
<dbReference type="GO" id="GO:0005634">
    <property type="term" value="C:nucleus"/>
    <property type="evidence" value="ECO:0007669"/>
    <property type="project" value="UniProtKB-SubCell"/>
</dbReference>
<dbReference type="Gene3D" id="2.30.30.140">
    <property type="match status" value="1"/>
</dbReference>
<dbReference type="Proteomes" id="UP000009169">
    <property type="component" value="Unassembled WGS sequence"/>
</dbReference>
<evidence type="ECO:0000259" key="6">
    <source>
        <dbReference type="PROSITE" id="PS51518"/>
    </source>
</evidence>
<dbReference type="PANTHER" id="PTHR21539:SF0">
    <property type="entry name" value="SAGA-ASSOCIATED FACTOR 29"/>
    <property type="match status" value="1"/>
</dbReference>
<feature type="compositionally biased region" description="Low complexity" evidence="5">
    <location>
        <begin position="87"/>
        <end position="96"/>
    </location>
</feature>
<sequence length="504" mass="55176">MEPGAGGLQPQAAGAAPQQRLRLRLRPPSKWTPQSQELRQQTQQTQQPAEETQDCQQTATGPATVIDLVAQDERTRGTAGDADGIHGSASDAAASTDDGDSDSDDNDDDDDDDDDYDGDDSIRSTSASTSTSTSTSRLSHDKTTSGIYNVRSTRRRPLTIHISHAWEALDIQQQRNKQVVVNMSRNRPRGPATRENGLAADEEVEMWNKICQDIRKAAEKNEKQRTIGLQIAALNEKIARNGNKPSLAEIDHLDSLHRQQLKLSAEERAILQDEPADVTKNLGILIALRSASEAADPQSRSHSQNKSRKRKGDVDLASTESPVPSSSGVSSDKLNRIKGGAQRSTSVSSSHRGDTASLDNGVEGGRPSEKADQLVIGAEVVFKHNKKQQGVEGEGIQCIIKNITGEGNKRRYDVQDPEPIENGEEGAIYKTTAASLIHIPKAGSPLPQFQIGKQVLARYPDTTTFYRAEVMGLKKEVYRLKFEGEEDDKEMEVDRRYVLDIPSK</sequence>
<feature type="compositionally biased region" description="Low complexity" evidence="5">
    <location>
        <begin position="8"/>
        <end position="20"/>
    </location>
</feature>
<dbReference type="InterPro" id="IPR010750">
    <property type="entry name" value="SGF29_tudor-like_dom"/>
</dbReference>
<feature type="compositionally biased region" description="Low complexity" evidence="5">
    <location>
        <begin position="321"/>
        <end position="331"/>
    </location>
</feature>
<dbReference type="eggNOG" id="KOG3038">
    <property type="taxonomic scope" value="Eukaryota"/>
</dbReference>
<dbReference type="HOGENOM" id="CLU_023535_3_1_1"/>
<proteinExistence type="predicted"/>
<evidence type="ECO:0000313" key="8">
    <source>
        <dbReference type="Proteomes" id="UP000009169"/>
    </source>
</evidence>
<feature type="domain" description="SGF29 C-terminal" evidence="6">
    <location>
        <begin position="370"/>
        <end position="504"/>
    </location>
</feature>
<dbReference type="PANTHER" id="PTHR21539">
    <property type="entry name" value="SAGA-ASSOCIATED FACTOR 29"/>
    <property type="match status" value="1"/>
</dbReference>
<organism evidence="7 8">
    <name type="scientific">Trichophyton equinum (strain ATCC MYA-4606 / CBS 127.97)</name>
    <name type="common">Horse ringworm fungus</name>
    <dbReference type="NCBI Taxonomy" id="559882"/>
    <lineage>
        <taxon>Eukaryota</taxon>
        <taxon>Fungi</taxon>
        <taxon>Dikarya</taxon>
        <taxon>Ascomycota</taxon>
        <taxon>Pezizomycotina</taxon>
        <taxon>Eurotiomycetes</taxon>
        <taxon>Eurotiomycetidae</taxon>
        <taxon>Onygenales</taxon>
        <taxon>Arthrodermataceae</taxon>
        <taxon>Trichophyton</taxon>
    </lineage>
</organism>
<keyword evidence="4" id="KW-0539">Nucleus</keyword>
<dbReference type="AlphaFoldDB" id="F2PXK4"/>
<dbReference type="CDD" id="cd20393">
    <property type="entry name" value="Tudor_SGF29_rpt1"/>
    <property type="match status" value="1"/>
</dbReference>
<dbReference type="PROSITE" id="PS51518">
    <property type="entry name" value="SGF29_C"/>
    <property type="match status" value="1"/>
</dbReference>
<reference evidence="8" key="1">
    <citation type="journal article" date="2012" name="MBio">
        <title>Comparative genome analysis of Trichophyton rubrum and related dermatophytes reveals candidate genes involved in infection.</title>
        <authorList>
            <person name="Martinez D.A."/>
            <person name="Oliver B.G."/>
            <person name="Graeser Y."/>
            <person name="Goldberg J.M."/>
            <person name="Li W."/>
            <person name="Martinez-Rossi N.M."/>
            <person name="Monod M."/>
            <person name="Shelest E."/>
            <person name="Barton R.C."/>
            <person name="Birch E."/>
            <person name="Brakhage A.A."/>
            <person name="Chen Z."/>
            <person name="Gurr S.J."/>
            <person name="Heiman D."/>
            <person name="Heitman J."/>
            <person name="Kosti I."/>
            <person name="Rossi A."/>
            <person name="Saif S."/>
            <person name="Samalova M."/>
            <person name="Saunders C.W."/>
            <person name="Shea T."/>
            <person name="Summerbell R.C."/>
            <person name="Xu J."/>
            <person name="Young S."/>
            <person name="Zeng Q."/>
            <person name="Birren B.W."/>
            <person name="Cuomo C.A."/>
            <person name="White T.C."/>
        </authorList>
    </citation>
    <scope>NUCLEOTIDE SEQUENCE [LARGE SCALE GENOMIC DNA]</scope>
    <source>
        <strain evidence="8">ATCC MYA-4606 / CBS 127.97</strain>
    </source>
</reference>
<feature type="compositionally biased region" description="Low complexity" evidence="5">
    <location>
        <begin position="34"/>
        <end position="50"/>
    </location>
</feature>
<feature type="compositionally biased region" description="Acidic residues" evidence="5">
    <location>
        <begin position="97"/>
        <end position="119"/>
    </location>
</feature>
<keyword evidence="8" id="KW-1185">Reference proteome</keyword>
<protein>
    <submittedName>
        <fullName evidence="7">SAGA complex component</fullName>
    </submittedName>
</protein>
<evidence type="ECO:0000256" key="5">
    <source>
        <dbReference type="SAM" id="MobiDB-lite"/>
    </source>
</evidence>
<feature type="region of interest" description="Disordered" evidence="5">
    <location>
        <begin position="1"/>
        <end position="150"/>
    </location>
</feature>
<feature type="compositionally biased region" description="Low complexity" evidence="5">
    <location>
        <begin position="124"/>
        <end position="136"/>
    </location>
</feature>
<dbReference type="InterPro" id="IPR047287">
    <property type="entry name" value="Tudor_SGF29_rpt2"/>
</dbReference>
<dbReference type="OrthoDB" id="10265994at2759"/>
<evidence type="ECO:0000256" key="2">
    <source>
        <dbReference type="ARBA" id="ARBA00023015"/>
    </source>
</evidence>
<name>F2PXK4_TRIEC</name>
<keyword evidence="2" id="KW-0805">Transcription regulation</keyword>
<evidence type="ECO:0000313" key="7">
    <source>
        <dbReference type="EMBL" id="EGE06622.1"/>
    </source>
</evidence>